<dbReference type="InterPro" id="IPR011704">
    <property type="entry name" value="ATPase_dyneun-rel_AAA"/>
</dbReference>
<keyword evidence="2" id="KW-0255">Endonuclease</keyword>
<evidence type="ECO:0000259" key="1">
    <source>
        <dbReference type="Pfam" id="PF07728"/>
    </source>
</evidence>
<evidence type="ECO:0000313" key="3">
    <source>
        <dbReference type="Proteomes" id="UP000281324"/>
    </source>
</evidence>
<dbReference type="Proteomes" id="UP000281324">
    <property type="component" value="Unassembled WGS sequence"/>
</dbReference>
<dbReference type="Pfam" id="PF07728">
    <property type="entry name" value="AAA_5"/>
    <property type="match status" value="1"/>
</dbReference>
<dbReference type="GO" id="GO:0004519">
    <property type="term" value="F:endonuclease activity"/>
    <property type="evidence" value="ECO:0007669"/>
    <property type="project" value="UniProtKB-KW"/>
</dbReference>
<dbReference type="GO" id="GO:0016887">
    <property type="term" value="F:ATP hydrolysis activity"/>
    <property type="evidence" value="ECO:0007669"/>
    <property type="project" value="InterPro"/>
</dbReference>
<dbReference type="EMBL" id="RRZQ01000005">
    <property type="protein sequence ID" value="RRN50545.1"/>
    <property type="molecule type" value="Genomic_DNA"/>
</dbReference>
<accession>A0A3R8NKM6</accession>
<organism evidence="2 3">
    <name type="scientific">Streptococcus suis</name>
    <dbReference type="NCBI Taxonomy" id="1307"/>
    <lineage>
        <taxon>Bacteria</taxon>
        <taxon>Bacillati</taxon>
        <taxon>Bacillota</taxon>
        <taxon>Bacilli</taxon>
        <taxon>Lactobacillales</taxon>
        <taxon>Streptococcaceae</taxon>
        <taxon>Streptococcus</taxon>
    </lineage>
</organism>
<dbReference type="GO" id="GO:0005524">
    <property type="term" value="F:ATP binding"/>
    <property type="evidence" value="ECO:0007669"/>
    <property type="project" value="InterPro"/>
</dbReference>
<keyword evidence="2" id="KW-0378">Hydrolase</keyword>
<dbReference type="AlphaFoldDB" id="A0A3R8NKM6"/>
<gene>
    <name evidence="2" type="ORF">EI219_02930</name>
</gene>
<dbReference type="PANTHER" id="PTHR37291">
    <property type="entry name" value="5-METHYLCYTOSINE-SPECIFIC RESTRICTION ENZYME B"/>
    <property type="match status" value="1"/>
</dbReference>
<proteinExistence type="predicted"/>
<evidence type="ECO:0000313" key="2">
    <source>
        <dbReference type="EMBL" id="RRN50545.1"/>
    </source>
</evidence>
<protein>
    <submittedName>
        <fullName evidence="2">Restriction endonuclease</fullName>
    </submittedName>
</protein>
<reference evidence="2 3" key="1">
    <citation type="submission" date="2018-11" db="EMBL/GenBank/DDBJ databases">
        <title>Changes in penicillin susceptibility of Streptococcus suis isolates by amino acid alterations in the penicillin-binding protein.</title>
        <authorList>
            <person name="Niemann L."/>
            <person name="Eichhorn I."/>
        </authorList>
    </citation>
    <scope>NUCLEOTIDE SEQUENCE [LARGE SCALE GENOMIC DNA]</scope>
    <source>
        <strain evidence="2 3">IMT40201</strain>
    </source>
</reference>
<dbReference type="PANTHER" id="PTHR37291:SF1">
    <property type="entry name" value="TYPE IV METHYL-DIRECTED RESTRICTION ENZYME ECOKMCRB SUBUNIT"/>
    <property type="match status" value="1"/>
</dbReference>
<sequence>MEKIVMPKNSALLNEIEAVLKIYYEAGEWLSNEDYKEKLKELIGADQYSSSYTKKSQITSYFGFTEWEDITNTQSRRRITTSGKKMYEALITSDESAVQEIIMDALETVKFGRNNFGVPSSNSDVEPPSLFIRAILDLNYLNYSEFAYLLNSIVDNGNSYTESIDMIKEARNQGGVKVPEVAQKYVDCKPIMMLVRWGFLQVSEIEEIRGVIIKPAVLQKFEKRLRNLMIYNVDKFTDEGLFEAIEQHLESRKEGGENTLFYGVPGSGKSHAIDESYGHERMTRVVFHPDYMNTDFIGQILPTIKEDETISYEFKPGPFTKVLKNSYNDPSNMYYLVIEEINRGNAPAIFGEIFQLLDRTESGESKYSVVNYDIAKEVFGDDSVPIKIPSNLTFLATMNTSDQNVFTLDTAFQRRWNMKMIRNNIDVAKHKNVEIADTGVTWGVFNKVINDLIIGSNGNMLSSEDKRLGAYFISPADLKRNDIATRFSEKVVKYLWDDAFKFSRDKLFDTTTYKSLEDIIVEFLSKVGNDRFIIFKDEVIESLLSRSEFQTEMIEDKIEK</sequence>
<dbReference type="SUPFAM" id="SSF52540">
    <property type="entry name" value="P-loop containing nucleoside triphosphate hydrolases"/>
    <property type="match status" value="1"/>
</dbReference>
<keyword evidence="2" id="KW-0540">Nuclease</keyword>
<comment type="caution">
    <text evidence="2">The sequence shown here is derived from an EMBL/GenBank/DDBJ whole genome shotgun (WGS) entry which is preliminary data.</text>
</comment>
<dbReference type="InterPro" id="IPR052934">
    <property type="entry name" value="Methyl-DNA_Rec/Restrict_Enz"/>
</dbReference>
<dbReference type="InterPro" id="IPR027417">
    <property type="entry name" value="P-loop_NTPase"/>
</dbReference>
<dbReference type="RefSeq" id="WP_125070014.1">
    <property type="nucleotide sequence ID" value="NZ_RRZQ01000005.1"/>
</dbReference>
<name>A0A3R8NKM6_STRSU</name>
<dbReference type="Gene3D" id="3.40.50.300">
    <property type="entry name" value="P-loop containing nucleotide triphosphate hydrolases"/>
    <property type="match status" value="1"/>
</dbReference>
<feature type="domain" description="ATPase dynein-related AAA" evidence="1">
    <location>
        <begin position="259"/>
        <end position="415"/>
    </location>
</feature>